<keyword evidence="2 5" id="KW-0533">Nickel</keyword>
<proteinExistence type="inferred from homology"/>
<dbReference type="NCBIfam" id="TIGR00100">
    <property type="entry name" value="hypA"/>
    <property type="match status" value="1"/>
</dbReference>
<dbReference type="PaxDb" id="79929-MTBMA_c11790"/>
<feature type="binding site" evidence="5">
    <location>
        <position position="75"/>
    </location>
    <ligand>
        <name>Zn(2+)</name>
        <dbReference type="ChEBI" id="CHEBI:29105"/>
    </ligand>
</feature>
<evidence type="ECO:0000256" key="4">
    <source>
        <dbReference type="ARBA" id="ARBA00022833"/>
    </source>
</evidence>
<keyword evidence="4 5" id="KW-0862">Zinc</keyword>
<accession>D9PX23</accession>
<reference evidence="6 7" key="2">
    <citation type="journal article" date="2010" name="J. Bacteriol.">
        <title>Complete genome sequence of Methanothermobacter marburgensis, a methanoarchaeon model organism.</title>
        <authorList>
            <person name="Liesegang H."/>
            <person name="Kaster A.K."/>
            <person name="Wiezer A."/>
            <person name="Goenrich M."/>
            <person name="Wollherr A."/>
            <person name="Seedorf H."/>
            <person name="Gottschalk G."/>
            <person name="Thauer R.K."/>
        </authorList>
    </citation>
    <scope>NUCLEOTIDE SEQUENCE [LARGE SCALE GENOMIC DNA]</scope>
    <source>
        <strain evidence="7">ATCC BAA-927 / DSM 2133 / JCM 14651 / NBRC 100331 / OCM 82 / Marburg</strain>
    </source>
</reference>
<comment type="function">
    <text evidence="5">Involved in the maturation of [NiFe] hydrogenases. Required for nickel insertion into the metal center of the hydrogenase.</text>
</comment>
<dbReference type="Proteomes" id="UP000000345">
    <property type="component" value="Chromosome"/>
</dbReference>
<dbReference type="NCBIfam" id="NF001976">
    <property type="entry name" value="PRK00762.1"/>
    <property type="match status" value="1"/>
</dbReference>
<keyword evidence="3 5" id="KW-0479">Metal-binding</keyword>
<evidence type="ECO:0000256" key="1">
    <source>
        <dbReference type="ARBA" id="ARBA00010748"/>
    </source>
</evidence>
<dbReference type="Pfam" id="PF01155">
    <property type="entry name" value="HypA"/>
    <property type="match status" value="1"/>
</dbReference>
<evidence type="ECO:0000256" key="3">
    <source>
        <dbReference type="ARBA" id="ARBA00022723"/>
    </source>
</evidence>
<dbReference type="PIRSF" id="PIRSF004761">
    <property type="entry name" value="Hydrgn_mat_HypA"/>
    <property type="match status" value="1"/>
</dbReference>
<dbReference type="STRING" id="79929.MTBMA_c11790"/>
<feature type="binding site" evidence="5">
    <location>
        <position position="95"/>
    </location>
    <ligand>
        <name>Zn(2+)</name>
        <dbReference type="ChEBI" id="CHEBI:29105"/>
    </ligand>
</feature>
<dbReference type="OrthoDB" id="36835at2157"/>
<dbReference type="EMBL" id="CP001710">
    <property type="protein sequence ID" value="ADL58771.1"/>
    <property type="molecule type" value="Genomic_DNA"/>
</dbReference>
<feature type="binding site" evidence="5">
    <location>
        <position position="73"/>
    </location>
    <ligand>
        <name>Zn(2+)</name>
        <dbReference type="ChEBI" id="CHEBI:29105"/>
    </ligand>
</feature>
<dbReference type="RefSeq" id="WP_013295993.1">
    <property type="nucleotide sequence ID" value="NC_014408.1"/>
</dbReference>
<comment type="similarity">
    <text evidence="1 5">Belongs to the HypA/HybF family.</text>
</comment>
<dbReference type="HOGENOM" id="CLU_126929_2_0_2"/>
<dbReference type="PANTHER" id="PTHR34535:SF3">
    <property type="entry name" value="HYDROGENASE MATURATION FACTOR HYPA"/>
    <property type="match status" value="1"/>
</dbReference>
<dbReference type="Gene3D" id="3.30.2320.80">
    <property type="match status" value="1"/>
</dbReference>
<dbReference type="GeneID" id="92393787"/>
<dbReference type="GO" id="GO:0016151">
    <property type="term" value="F:nickel cation binding"/>
    <property type="evidence" value="ECO:0007669"/>
    <property type="project" value="UniProtKB-UniRule"/>
</dbReference>
<evidence type="ECO:0000256" key="2">
    <source>
        <dbReference type="ARBA" id="ARBA00022596"/>
    </source>
</evidence>
<name>D9PX23_METTM</name>
<dbReference type="GeneID" id="9704887"/>
<dbReference type="GO" id="GO:0008270">
    <property type="term" value="F:zinc ion binding"/>
    <property type="evidence" value="ECO:0007669"/>
    <property type="project" value="UniProtKB-UniRule"/>
</dbReference>
<feature type="binding site" evidence="5">
    <location>
        <position position="2"/>
    </location>
    <ligand>
        <name>Ni(2+)</name>
        <dbReference type="ChEBI" id="CHEBI:49786"/>
    </ligand>
</feature>
<keyword evidence="7" id="KW-1185">Reference proteome</keyword>
<dbReference type="GO" id="GO:0051604">
    <property type="term" value="P:protein maturation"/>
    <property type="evidence" value="ECO:0007669"/>
    <property type="project" value="InterPro"/>
</dbReference>
<reference key="1">
    <citation type="submission" date="2009-08" db="EMBL/GenBank/DDBJ databases">
        <title>The genome sequence of Methanothermobacter marburgensis.</title>
        <authorList>
            <person name="Kaster A."/>
            <person name="Seedorf H."/>
            <person name="Goenrich M."/>
            <person name="Wiezer A."/>
            <person name="Liesegang H."/>
            <person name="Thauer R."/>
            <person name="Gottschalk G."/>
        </authorList>
    </citation>
    <scope>NUCLEOTIDE SEQUENCE</scope>
    <source>
        <strain>Marburg</strain>
    </source>
</reference>
<dbReference type="KEGG" id="mmg:MTBMA_c11790"/>
<dbReference type="InterPro" id="IPR020538">
    <property type="entry name" value="Hydgase_Ni_incorp_HypA/HybF_CS"/>
</dbReference>
<organism evidence="6 7">
    <name type="scientific">Methanothermobacter marburgensis (strain ATCC BAA-927 / DSM 2133 / JCM 14651 / NBRC 100331 / OCM 82 / Marburg)</name>
    <name type="common">Methanobacterium thermoautotrophicum</name>
    <dbReference type="NCBI Taxonomy" id="79929"/>
    <lineage>
        <taxon>Archaea</taxon>
        <taxon>Methanobacteriati</taxon>
        <taxon>Methanobacteriota</taxon>
        <taxon>Methanomada group</taxon>
        <taxon>Methanobacteria</taxon>
        <taxon>Methanobacteriales</taxon>
        <taxon>Methanobacteriaceae</taxon>
        <taxon>Methanothermobacter</taxon>
    </lineage>
</organism>
<dbReference type="InterPro" id="IPR000688">
    <property type="entry name" value="HypA/HybF"/>
</dbReference>
<gene>
    <name evidence="5 6" type="primary">hypA</name>
    <name evidence="6" type="ordered locus">MTBMA_c11790</name>
</gene>
<feature type="binding site" evidence="5">
    <location>
        <position position="98"/>
    </location>
    <ligand>
        <name>Zn(2+)</name>
        <dbReference type="ChEBI" id="CHEBI:29105"/>
    </ligand>
</feature>
<protein>
    <recommendedName>
        <fullName evidence="5">Hydrogenase maturation factor HypA</fullName>
    </recommendedName>
</protein>
<dbReference type="PANTHER" id="PTHR34535">
    <property type="entry name" value="HYDROGENASE MATURATION FACTOR HYPA"/>
    <property type="match status" value="1"/>
</dbReference>
<sequence length="122" mass="13544">MHELSMADAIVRTVIDAAEKNDAVEVLEVTIEIGQLTLLNPEQIRFMLEVLSEGTILEGADFNLEVVPVEIECKCGYEGVVEADELDHFAPVISCPECGGHEFQVMAGRECNVRNIKIEKRE</sequence>
<evidence type="ECO:0000313" key="7">
    <source>
        <dbReference type="Proteomes" id="UP000000345"/>
    </source>
</evidence>
<dbReference type="AlphaFoldDB" id="D9PX23"/>
<dbReference type="HAMAP" id="MF_00213">
    <property type="entry name" value="HypA_HybF"/>
    <property type="match status" value="1"/>
</dbReference>
<evidence type="ECO:0000313" key="6">
    <source>
        <dbReference type="EMBL" id="ADL58771.1"/>
    </source>
</evidence>
<evidence type="ECO:0000256" key="5">
    <source>
        <dbReference type="HAMAP-Rule" id="MF_00213"/>
    </source>
</evidence>
<dbReference type="PROSITE" id="PS01249">
    <property type="entry name" value="HYPA"/>
    <property type="match status" value="1"/>
</dbReference>